<evidence type="ECO:0000259" key="14">
    <source>
        <dbReference type="PROSITE" id="PS50011"/>
    </source>
</evidence>
<evidence type="ECO:0000256" key="9">
    <source>
        <dbReference type="ARBA" id="ARBA00023242"/>
    </source>
</evidence>
<evidence type="ECO:0000256" key="5">
    <source>
        <dbReference type="ARBA" id="ARBA00022777"/>
    </source>
</evidence>
<feature type="region of interest" description="Disordered" evidence="13">
    <location>
        <begin position="98"/>
        <end position="240"/>
    </location>
</feature>
<dbReference type="PROSITE" id="PS00107">
    <property type="entry name" value="PROTEIN_KINASE_ATP"/>
    <property type="match status" value="1"/>
</dbReference>
<dbReference type="InterPro" id="IPR008271">
    <property type="entry name" value="Ser/Thr_kinase_AS"/>
</dbReference>
<dbReference type="SUPFAM" id="SSF56112">
    <property type="entry name" value="Protein kinase-like (PK-like)"/>
    <property type="match status" value="1"/>
</dbReference>
<dbReference type="PROSITE" id="PS50011">
    <property type="entry name" value="PROTEIN_KINASE_DOM"/>
    <property type="match status" value="1"/>
</dbReference>
<feature type="domain" description="Protein kinase" evidence="14">
    <location>
        <begin position="255"/>
        <end position="539"/>
    </location>
</feature>
<gene>
    <name evidence="16" type="primary">LOC100372997</name>
</gene>
<feature type="region of interest" description="Disordered" evidence="13">
    <location>
        <begin position="24"/>
        <end position="48"/>
    </location>
</feature>
<evidence type="ECO:0000256" key="10">
    <source>
        <dbReference type="ARBA" id="ARBA00037982"/>
    </source>
</evidence>
<name>A0ABM0GYP6_SACKO</name>
<dbReference type="InterPro" id="IPR011009">
    <property type="entry name" value="Kinase-like_dom_sf"/>
</dbReference>
<dbReference type="Gene3D" id="1.10.510.10">
    <property type="entry name" value="Transferase(Phosphotransferase) domain 1"/>
    <property type="match status" value="1"/>
</dbReference>
<dbReference type="SMART" id="SM00220">
    <property type="entry name" value="S_TKc"/>
    <property type="match status" value="1"/>
</dbReference>
<feature type="region of interest" description="Disordered" evidence="13">
    <location>
        <begin position="395"/>
        <end position="421"/>
    </location>
</feature>
<organism evidence="15 16">
    <name type="scientific">Saccoglossus kowalevskii</name>
    <name type="common">Acorn worm</name>
    <dbReference type="NCBI Taxonomy" id="10224"/>
    <lineage>
        <taxon>Eukaryota</taxon>
        <taxon>Metazoa</taxon>
        <taxon>Hemichordata</taxon>
        <taxon>Enteropneusta</taxon>
        <taxon>Harrimaniidae</taxon>
        <taxon>Saccoglossus</taxon>
    </lineage>
</organism>
<comment type="similarity">
    <text evidence="10">Belongs to the protein kinase superfamily. Ser/Thr protein kinase family. GCN2 subfamily.</text>
</comment>
<dbReference type="InterPro" id="IPR017164">
    <property type="entry name" value="Wee1-like_protein_kinase"/>
</dbReference>
<evidence type="ECO:0000256" key="3">
    <source>
        <dbReference type="ARBA" id="ARBA00022723"/>
    </source>
</evidence>
<dbReference type="CDD" id="cd14051">
    <property type="entry name" value="PTKc_Wee1"/>
    <property type="match status" value="1"/>
</dbReference>
<accession>A0ABM0GYP6</accession>
<protein>
    <recommendedName>
        <fullName evidence="11">Wee1-like protein kinase</fullName>
        <ecNumber evidence="11">2.7.10.2</ecNumber>
    </recommendedName>
</protein>
<keyword evidence="4 11" id="KW-0547">Nucleotide-binding</keyword>
<dbReference type="EC" id="2.7.10.2" evidence="11"/>
<dbReference type="Pfam" id="PF00069">
    <property type="entry name" value="Pkinase"/>
    <property type="match status" value="1"/>
</dbReference>
<dbReference type="Gene3D" id="3.30.200.20">
    <property type="entry name" value="Phosphorylase Kinase, domain 1"/>
    <property type="match status" value="1"/>
</dbReference>
<proteinExistence type="inferred from homology"/>
<evidence type="ECO:0000256" key="11">
    <source>
        <dbReference type="PIRNR" id="PIRNR037281"/>
    </source>
</evidence>
<keyword evidence="2 11" id="KW-0808">Transferase</keyword>
<keyword evidence="15" id="KW-1185">Reference proteome</keyword>
<feature type="compositionally biased region" description="Acidic residues" evidence="13">
    <location>
        <begin position="405"/>
        <end position="419"/>
    </location>
</feature>
<evidence type="ECO:0000256" key="4">
    <source>
        <dbReference type="ARBA" id="ARBA00022741"/>
    </source>
</evidence>
<feature type="binding site" evidence="12">
    <location>
        <position position="285"/>
    </location>
    <ligand>
        <name>ATP</name>
        <dbReference type="ChEBI" id="CHEBI:30616"/>
    </ligand>
</feature>
<dbReference type="PROSITE" id="PS00108">
    <property type="entry name" value="PROTEIN_KINASE_ST"/>
    <property type="match status" value="1"/>
</dbReference>
<feature type="compositionally biased region" description="Acidic residues" evidence="13">
    <location>
        <begin position="222"/>
        <end position="233"/>
    </location>
</feature>
<keyword evidence="6 11" id="KW-0067">ATP-binding</keyword>
<evidence type="ECO:0000313" key="15">
    <source>
        <dbReference type="Proteomes" id="UP000694865"/>
    </source>
</evidence>
<evidence type="ECO:0000256" key="12">
    <source>
        <dbReference type="PROSITE-ProRule" id="PRU10141"/>
    </source>
</evidence>
<reference evidence="16" key="1">
    <citation type="submission" date="2025-08" db="UniProtKB">
        <authorList>
            <consortium name="RefSeq"/>
        </authorList>
    </citation>
    <scope>IDENTIFICATION</scope>
    <source>
        <tissue evidence="16">Testes</tissue>
    </source>
</reference>
<keyword evidence="7" id="KW-0460">Magnesium</keyword>
<evidence type="ECO:0000256" key="7">
    <source>
        <dbReference type="ARBA" id="ARBA00022842"/>
    </source>
</evidence>
<dbReference type="InterPro" id="IPR017441">
    <property type="entry name" value="Protein_kinase_ATP_BS"/>
</dbReference>
<keyword evidence="8 11" id="KW-0829">Tyrosine-protein kinase</keyword>
<dbReference type="PANTHER" id="PTHR11042">
    <property type="entry name" value="EUKARYOTIC TRANSLATION INITIATION FACTOR 2-ALPHA KINASE EIF2-ALPHA KINASE -RELATED"/>
    <property type="match status" value="1"/>
</dbReference>
<comment type="similarity">
    <text evidence="11">Belongs to the protein kinase superfamily. Ser/Thr protein kinase family. WEE1 subfamily.</text>
</comment>
<dbReference type="PANTHER" id="PTHR11042:SF185">
    <property type="entry name" value="WEE1-LIKE PROTEIN KINASE"/>
    <property type="match status" value="1"/>
</dbReference>
<dbReference type="RefSeq" id="XP_002740328.1">
    <property type="nucleotide sequence ID" value="XM_002740282.2"/>
</dbReference>
<evidence type="ECO:0000256" key="2">
    <source>
        <dbReference type="ARBA" id="ARBA00022679"/>
    </source>
</evidence>
<dbReference type="PIRSF" id="PIRSF037281">
    <property type="entry name" value="Wee1-like_protein_kinase"/>
    <property type="match status" value="1"/>
</dbReference>
<evidence type="ECO:0000256" key="1">
    <source>
        <dbReference type="ARBA" id="ARBA00004123"/>
    </source>
</evidence>
<evidence type="ECO:0000256" key="6">
    <source>
        <dbReference type="ARBA" id="ARBA00022840"/>
    </source>
</evidence>
<comment type="subcellular location">
    <subcellularLocation>
        <location evidence="1 11">Nucleus</location>
    </subcellularLocation>
</comment>
<evidence type="ECO:0000256" key="13">
    <source>
        <dbReference type="SAM" id="MobiDB-lite"/>
    </source>
</evidence>
<dbReference type="InterPro" id="IPR050339">
    <property type="entry name" value="CC_SR_Kinase"/>
</dbReference>
<feature type="compositionally biased region" description="Polar residues" evidence="13">
    <location>
        <begin position="141"/>
        <end position="164"/>
    </location>
</feature>
<keyword evidence="3 11" id="KW-0479">Metal-binding</keyword>
<keyword evidence="9 11" id="KW-0539">Nucleus</keyword>
<dbReference type="InterPro" id="IPR000719">
    <property type="entry name" value="Prot_kinase_dom"/>
</dbReference>
<dbReference type="GeneID" id="100372997"/>
<dbReference type="Proteomes" id="UP000694865">
    <property type="component" value="Unplaced"/>
</dbReference>
<comment type="catalytic activity">
    <reaction evidence="11">
        <text>L-tyrosyl-[protein] + ATP = O-phospho-L-tyrosyl-[protein] + ADP + H(+)</text>
        <dbReference type="Rhea" id="RHEA:10596"/>
        <dbReference type="Rhea" id="RHEA-COMP:10136"/>
        <dbReference type="Rhea" id="RHEA-COMP:20101"/>
        <dbReference type="ChEBI" id="CHEBI:15378"/>
        <dbReference type="ChEBI" id="CHEBI:30616"/>
        <dbReference type="ChEBI" id="CHEBI:46858"/>
        <dbReference type="ChEBI" id="CHEBI:61978"/>
        <dbReference type="ChEBI" id="CHEBI:456216"/>
        <dbReference type="EC" id="2.7.10.2"/>
    </reaction>
</comment>
<evidence type="ECO:0000256" key="8">
    <source>
        <dbReference type="ARBA" id="ARBA00023137"/>
    </source>
</evidence>
<sequence length="603" mass="67460">MASPSPCDYSRQLRCTRSPVQRLDFRDSFDSSGEEDVPDGPFSITPPTPSICRSLNINNNNNNFDEIPFWDPDFSSPPASPATNDKFTRQRNVSPMDFSKLCSPASTTTSPDFEFKRPSTVPDTPIPHKRMRNLRLYDTPHTPNTLLKKSTTNSCTPDNGQRSLTGALFSGGNLSSERRRPQSAPKQPKKPTANVNPFTPTALLGSVSKKRSRRDFRNVMDSDSDEDWDDEETQGNPSKKVALRESNISRYNEEFVEICKIGAGEFGSVYKCINRLDGCFYAIKKSKKPVAGSVDEQMAMNEVYAHAVLGTHLHVVRYYSAWAEDDHMIIQNEYCNAGSLADVITENRRSGKVLSERELKQVLLQVADGLRYIHSLGLVHMDIKPGNIFVHRKEPIHKSPGSDGCQDDSCGDEEEEDDNYLSSDRFPTVYKIGDLGHVTSIANPKVEEGDVRFLPNEILQEDISNLPKADIFSLALTILMAGGKGPLPMNGDMWHRIRSGDLPRLPQCSDEFNDLLVSMVHPDPRARPSAVTLVQHPLLCPFTKRSVNQLKKELNAAKFQNAILSRALTEAQKQNENASFPRLSTKKTRLIGRKMNRSISLTM</sequence>
<evidence type="ECO:0000313" key="16">
    <source>
        <dbReference type="RefSeq" id="XP_002740328.1"/>
    </source>
</evidence>
<keyword evidence="5 11" id="KW-0418">Kinase</keyword>